<feature type="compositionally biased region" description="Basic and acidic residues" evidence="1">
    <location>
        <begin position="8"/>
        <end position="19"/>
    </location>
</feature>
<organism evidence="3 4">
    <name type="scientific">Streptomyces melanogenes</name>
    <dbReference type="NCBI Taxonomy" id="67326"/>
    <lineage>
        <taxon>Bacteria</taxon>
        <taxon>Bacillati</taxon>
        <taxon>Actinomycetota</taxon>
        <taxon>Actinomycetes</taxon>
        <taxon>Kitasatosporales</taxon>
        <taxon>Streptomycetaceae</taxon>
        <taxon>Streptomyces</taxon>
    </lineage>
</organism>
<evidence type="ECO:0000313" key="4">
    <source>
        <dbReference type="Proteomes" id="UP001432060"/>
    </source>
</evidence>
<keyword evidence="3" id="KW-0255">Endonuclease</keyword>
<protein>
    <submittedName>
        <fullName evidence="3">HNH endonuclease</fullName>
    </submittedName>
</protein>
<dbReference type="Proteomes" id="UP001432060">
    <property type="component" value="Chromosome"/>
</dbReference>
<keyword evidence="3" id="KW-0378">Hydrolase</keyword>
<name>A0ABZ1XUW3_9ACTN</name>
<keyword evidence="4" id="KW-1185">Reference proteome</keyword>
<dbReference type="GO" id="GO:0004519">
    <property type="term" value="F:endonuclease activity"/>
    <property type="evidence" value="ECO:0007669"/>
    <property type="project" value="UniProtKB-KW"/>
</dbReference>
<dbReference type="EMBL" id="CP109019">
    <property type="protein sequence ID" value="WUT87384.1"/>
    <property type="molecule type" value="Genomic_DNA"/>
</dbReference>
<dbReference type="Pfam" id="PF01844">
    <property type="entry name" value="HNH"/>
    <property type="match status" value="1"/>
</dbReference>
<gene>
    <name evidence="3" type="ORF">OG515_00885</name>
</gene>
<feature type="domain" description="HNH" evidence="2">
    <location>
        <begin position="9"/>
        <end position="33"/>
    </location>
</feature>
<keyword evidence="3" id="KW-0540">Nuclease</keyword>
<accession>A0ABZ1XUW3</accession>
<evidence type="ECO:0000313" key="3">
    <source>
        <dbReference type="EMBL" id="WUT87384.1"/>
    </source>
</evidence>
<feature type="compositionally biased region" description="Basic and acidic residues" evidence="1">
    <location>
        <begin position="26"/>
        <end position="40"/>
    </location>
</feature>
<dbReference type="RefSeq" id="WP_329404391.1">
    <property type="nucleotide sequence ID" value="NZ_CP109019.1"/>
</dbReference>
<evidence type="ECO:0000259" key="2">
    <source>
        <dbReference type="Pfam" id="PF01844"/>
    </source>
</evidence>
<sequence length="40" mass="4783">MRRRSLHFRRDGGTDERNNLRLVQSECHRQHHAGDGKRTV</sequence>
<dbReference type="InterPro" id="IPR002711">
    <property type="entry name" value="HNH"/>
</dbReference>
<reference evidence="3" key="1">
    <citation type="submission" date="2022-10" db="EMBL/GenBank/DDBJ databases">
        <title>The complete genomes of actinobacterial strains from the NBC collection.</title>
        <authorList>
            <person name="Joergensen T.S."/>
            <person name="Alvarez Arevalo M."/>
            <person name="Sterndorff E.B."/>
            <person name="Faurdal D."/>
            <person name="Vuksanovic O."/>
            <person name="Mourched A.-S."/>
            <person name="Charusanti P."/>
            <person name="Shaw S."/>
            <person name="Blin K."/>
            <person name="Weber T."/>
        </authorList>
    </citation>
    <scope>NUCLEOTIDE SEQUENCE</scope>
    <source>
        <strain evidence="3">NBC_00668</strain>
    </source>
</reference>
<feature type="region of interest" description="Disordered" evidence="1">
    <location>
        <begin position="1"/>
        <end position="40"/>
    </location>
</feature>
<evidence type="ECO:0000256" key="1">
    <source>
        <dbReference type="SAM" id="MobiDB-lite"/>
    </source>
</evidence>
<proteinExistence type="predicted"/>